<feature type="domain" description="DUF5722" evidence="3">
    <location>
        <begin position="155"/>
        <end position="448"/>
    </location>
</feature>
<feature type="signal peptide" evidence="2">
    <location>
        <begin position="1"/>
        <end position="24"/>
    </location>
</feature>
<dbReference type="InterPro" id="IPR043780">
    <property type="entry name" value="DUF5722"/>
</dbReference>
<accession>A0A7W9SEX6</accession>
<evidence type="ECO:0000313" key="5">
    <source>
        <dbReference type="Proteomes" id="UP000522163"/>
    </source>
</evidence>
<organism evidence="4 5">
    <name type="scientific">Oribacterium sinus</name>
    <dbReference type="NCBI Taxonomy" id="237576"/>
    <lineage>
        <taxon>Bacteria</taxon>
        <taxon>Bacillati</taxon>
        <taxon>Bacillota</taxon>
        <taxon>Clostridia</taxon>
        <taxon>Lachnospirales</taxon>
        <taxon>Lachnospiraceae</taxon>
        <taxon>Oribacterium</taxon>
    </lineage>
</organism>
<dbReference type="InterPro" id="IPR018337">
    <property type="entry name" value="Cell_wall/Cho-bd_repeat"/>
</dbReference>
<name>A0A7W9SEX6_9FIRM</name>
<comment type="caution">
    <text evidence="4">The sequence shown here is derived from an EMBL/GenBank/DDBJ whole genome shotgun (WGS) entry which is preliminary data.</text>
</comment>
<proteinExistence type="predicted"/>
<gene>
    <name evidence="4" type="ORF">HNQ46_000817</name>
</gene>
<dbReference type="GeneID" id="85014377"/>
<dbReference type="SUPFAM" id="SSF51445">
    <property type="entry name" value="(Trans)glycosidases"/>
    <property type="match status" value="1"/>
</dbReference>
<keyword evidence="2" id="KW-0732">Signal</keyword>
<evidence type="ECO:0000256" key="1">
    <source>
        <dbReference type="ARBA" id="ARBA00022737"/>
    </source>
</evidence>
<evidence type="ECO:0000256" key="2">
    <source>
        <dbReference type="SAM" id="SignalP"/>
    </source>
</evidence>
<feature type="chain" id="PRO_5031490561" description="DUF5722 domain-containing protein" evidence="2">
    <location>
        <begin position="25"/>
        <end position="449"/>
    </location>
</feature>
<dbReference type="Pfam" id="PF18989">
    <property type="entry name" value="DUF5722"/>
    <property type="match status" value="1"/>
</dbReference>
<dbReference type="SUPFAM" id="SSF69360">
    <property type="entry name" value="Cell wall binding repeat"/>
    <property type="match status" value="1"/>
</dbReference>
<reference evidence="4 5" key="1">
    <citation type="submission" date="2020-08" db="EMBL/GenBank/DDBJ databases">
        <title>Genomic Encyclopedia of Type Strains, Phase IV (KMG-IV): sequencing the most valuable type-strain genomes for metagenomic binning, comparative biology and taxonomic classification.</title>
        <authorList>
            <person name="Goeker M."/>
        </authorList>
    </citation>
    <scope>NUCLEOTIDE SEQUENCE [LARGE SCALE GENOMIC DNA]</scope>
    <source>
        <strain evidence="4 5">DSM 17245</strain>
    </source>
</reference>
<dbReference type="Pfam" id="PF19085">
    <property type="entry name" value="Choline_bind_2"/>
    <property type="match status" value="1"/>
</dbReference>
<dbReference type="AlphaFoldDB" id="A0A7W9SEX6"/>
<dbReference type="Proteomes" id="UP000522163">
    <property type="component" value="Unassembled WGS sequence"/>
</dbReference>
<dbReference type="InterPro" id="IPR017853">
    <property type="entry name" value="GH"/>
</dbReference>
<dbReference type="EMBL" id="JACHHH010000003">
    <property type="protein sequence ID" value="MBB6040854.1"/>
    <property type="molecule type" value="Genomic_DNA"/>
</dbReference>
<keyword evidence="1" id="KW-0677">Repeat</keyword>
<sequence>MRRKTLIPLLASAMALGMSLTTFAGTWKSNGTGWWYENADGSYLTGWNWVDGNGDGIAESYYFQNDGYLLTNTTVEGYQVNGDGAWVVNGAVQTKSTGTSAGNAAAQNDTVFSRSGSKKGLATRDTLFDATSVRDLGVKHIIYNFTNYEQNFMDNFRNTKANGVSVTAIMLNTPRNNPEPQSLPDGISGQEAHYYGYNVATQAGIDATTRLANRFASLYKDSVDNWVIGNEINYPNVWNFTPHSSIENYADQYAHAFRIWYTAIKQNNPSANVYIPFDYVWTEHSPSAGYYKAKDLLRLLNDRLRDLDYGIAWHPYPEGLSDPNFEDDGKATNSENSLIINMKNLNVLTDYLQKPEYLSPSGKVRHLILSEQGFNATNEDVQADQIAKAYDIAKNNPYVEAFFLAREYDQPGEMHNVGGALQEMHFGLKDAYERGGRPRKAYSVYKSLQ</sequence>
<dbReference type="Gene3D" id="2.10.270.10">
    <property type="entry name" value="Cholin Binding"/>
    <property type="match status" value="1"/>
</dbReference>
<evidence type="ECO:0000313" key="4">
    <source>
        <dbReference type="EMBL" id="MBB6040854.1"/>
    </source>
</evidence>
<evidence type="ECO:0000259" key="3">
    <source>
        <dbReference type="Pfam" id="PF18989"/>
    </source>
</evidence>
<protein>
    <recommendedName>
        <fullName evidence="3">DUF5722 domain-containing protein</fullName>
    </recommendedName>
</protein>
<dbReference type="RefSeq" id="WP_183683257.1">
    <property type="nucleotide sequence ID" value="NZ_JACHHH010000003.1"/>
</dbReference>
<dbReference type="Gene3D" id="3.20.20.80">
    <property type="entry name" value="Glycosidases"/>
    <property type="match status" value="1"/>
</dbReference>